<dbReference type="EMBL" id="CAJHNH020001024">
    <property type="protein sequence ID" value="CAG5121123.1"/>
    <property type="molecule type" value="Genomic_DNA"/>
</dbReference>
<feature type="non-terminal residue" evidence="1">
    <location>
        <position position="63"/>
    </location>
</feature>
<comment type="caution">
    <text evidence="1">The sequence shown here is derived from an EMBL/GenBank/DDBJ whole genome shotgun (WGS) entry which is preliminary data.</text>
</comment>
<sequence>KRGEGEGRGSMHPPSLANSVGWLSCPKILGRGGGDLFDQWFPDRLIRSTVPRQIDSIDGFQAD</sequence>
<accession>A0A8S3YVN0</accession>
<name>A0A8S3YVN0_9EUPU</name>
<dbReference type="Proteomes" id="UP000678393">
    <property type="component" value="Unassembled WGS sequence"/>
</dbReference>
<dbReference type="AlphaFoldDB" id="A0A8S3YVN0"/>
<reference evidence="1" key="1">
    <citation type="submission" date="2021-04" db="EMBL/GenBank/DDBJ databases">
        <authorList>
            <consortium name="Molecular Ecology Group"/>
        </authorList>
    </citation>
    <scope>NUCLEOTIDE SEQUENCE</scope>
</reference>
<evidence type="ECO:0000313" key="2">
    <source>
        <dbReference type="Proteomes" id="UP000678393"/>
    </source>
</evidence>
<evidence type="ECO:0000313" key="1">
    <source>
        <dbReference type="EMBL" id="CAG5121123.1"/>
    </source>
</evidence>
<gene>
    <name evidence="1" type="ORF">CUNI_LOCUS6681</name>
</gene>
<protein>
    <submittedName>
        <fullName evidence="1">Uncharacterized protein</fullName>
    </submittedName>
</protein>
<keyword evidence="2" id="KW-1185">Reference proteome</keyword>
<proteinExistence type="predicted"/>
<organism evidence="1 2">
    <name type="scientific">Candidula unifasciata</name>
    <dbReference type="NCBI Taxonomy" id="100452"/>
    <lineage>
        <taxon>Eukaryota</taxon>
        <taxon>Metazoa</taxon>
        <taxon>Spiralia</taxon>
        <taxon>Lophotrochozoa</taxon>
        <taxon>Mollusca</taxon>
        <taxon>Gastropoda</taxon>
        <taxon>Heterobranchia</taxon>
        <taxon>Euthyneura</taxon>
        <taxon>Panpulmonata</taxon>
        <taxon>Eupulmonata</taxon>
        <taxon>Stylommatophora</taxon>
        <taxon>Helicina</taxon>
        <taxon>Helicoidea</taxon>
        <taxon>Geomitridae</taxon>
        <taxon>Candidula</taxon>
    </lineage>
</organism>